<dbReference type="InterPro" id="IPR036237">
    <property type="entry name" value="Xyl_isomerase-like_sf"/>
</dbReference>
<dbReference type="RefSeq" id="WP_090605243.1">
    <property type="nucleotide sequence ID" value="NZ_FNZR01000003.1"/>
</dbReference>
<evidence type="ECO:0000313" key="4">
    <source>
        <dbReference type="Proteomes" id="UP000198916"/>
    </source>
</evidence>
<dbReference type="Gene3D" id="3.20.20.150">
    <property type="entry name" value="Divalent-metal-dependent TIM barrel enzymes"/>
    <property type="match status" value="1"/>
</dbReference>
<evidence type="ECO:0000259" key="2">
    <source>
        <dbReference type="Pfam" id="PF01261"/>
    </source>
</evidence>
<dbReference type="Proteomes" id="UP000198916">
    <property type="component" value="Unassembled WGS sequence"/>
</dbReference>
<dbReference type="InterPro" id="IPR013022">
    <property type="entry name" value="Xyl_isomerase-like_TIM-brl"/>
</dbReference>
<keyword evidence="3" id="KW-0413">Isomerase</keyword>
<reference evidence="4" key="1">
    <citation type="submission" date="2016-10" db="EMBL/GenBank/DDBJ databases">
        <authorList>
            <person name="Varghese N."/>
            <person name="Submissions S."/>
        </authorList>
    </citation>
    <scope>NUCLEOTIDE SEQUENCE [LARGE SCALE GENOMIC DNA]</scope>
    <source>
        <strain evidence="4">Jip14</strain>
    </source>
</reference>
<keyword evidence="1" id="KW-0732">Signal</keyword>
<proteinExistence type="predicted"/>
<dbReference type="OrthoDB" id="1408251at2"/>
<dbReference type="InterPro" id="IPR006311">
    <property type="entry name" value="TAT_signal"/>
</dbReference>
<dbReference type="InterPro" id="IPR050312">
    <property type="entry name" value="IolE/XylAMocC-like"/>
</dbReference>
<dbReference type="GO" id="GO:0016853">
    <property type="term" value="F:isomerase activity"/>
    <property type="evidence" value="ECO:0007669"/>
    <property type="project" value="UniProtKB-KW"/>
</dbReference>
<sequence>MRSISRKTFLKTASLLASIPLFAGSAMANIPRKDAKKMKLGFVTYLWGKDWNVPTLIKHCTDTDLQGVELRVDHAHNVTPEMSKQARLAIRKQFADSPVAIVGMGTNQQYDFPDQNALKASIVRTKEFIKLSADIGGSGVKVKPNAFHRDVPREKTMAQIGASLNELAAYAADFGQQLRLEVHGEETQELPNIKAIMDYADHPNATLCWNCNPQDLHGKGFQYNFDLVKHRFGDTIHVRELDRTDYPYTALLENLAAMDYGGWILLECHTDPTDKVGSMRAQRAVFDRIVSAI</sequence>
<feature type="domain" description="Xylose isomerase-like TIM barrel" evidence="2">
    <location>
        <begin position="60"/>
        <end position="275"/>
    </location>
</feature>
<feature type="chain" id="PRO_5011651368" evidence="1">
    <location>
        <begin position="29"/>
        <end position="293"/>
    </location>
</feature>
<feature type="signal peptide" evidence="1">
    <location>
        <begin position="1"/>
        <end position="28"/>
    </location>
</feature>
<dbReference type="PANTHER" id="PTHR12110:SF21">
    <property type="entry name" value="XYLOSE ISOMERASE-LIKE TIM BARREL DOMAIN-CONTAINING PROTEIN"/>
    <property type="match status" value="1"/>
</dbReference>
<protein>
    <submittedName>
        <fullName evidence="3">Sugar phosphate isomerase/epimerase</fullName>
    </submittedName>
</protein>
<dbReference type="AlphaFoldDB" id="A0A1H7MST0"/>
<evidence type="ECO:0000313" key="3">
    <source>
        <dbReference type="EMBL" id="SEL14263.1"/>
    </source>
</evidence>
<keyword evidence="4" id="KW-1185">Reference proteome</keyword>
<name>A0A1H7MST0_9SPHI</name>
<evidence type="ECO:0000256" key="1">
    <source>
        <dbReference type="SAM" id="SignalP"/>
    </source>
</evidence>
<dbReference type="PROSITE" id="PS51318">
    <property type="entry name" value="TAT"/>
    <property type="match status" value="1"/>
</dbReference>
<organism evidence="3 4">
    <name type="scientific">Parapedobacter koreensis</name>
    <dbReference type="NCBI Taxonomy" id="332977"/>
    <lineage>
        <taxon>Bacteria</taxon>
        <taxon>Pseudomonadati</taxon>
        <taxon>Bacteroidota</taxon>
        <taxon>Sphingobacteriia</taxon>
        <taxon>Sphingobacteriales</taxon>
        <taxon>Sphingobacteriaceae</taxon>
        <taxon>Parapedobacter</taxon>
    </lineage>
</organism>
<dbReference type="SUPFAM" id="SSF51658">
    <property type="entry name" value="Xylose isomerase-like"/>
    <property type="match status" value="1"/>
</dbReference>
<dbReference type="Pfam" id="PF01261">
    <property type="entry name" value="AP_endonuc_2"/>
    <property type="match status" value="1"/>
</dbReference>
<gene>
    <name evidence="3" type="ORF">SAMN05421740_103632</name>
</gene>
<dbReference type="PANTHER" id="PTHR12110">
    <property type="entry name" value="HYDROXYPYRUVATE ISOMERASE"/>
    <property type="match status" value="1"/>
</dbReference>
<dbReference type="STRING" id="332977.SAMN05421740_103632"/>
<dbReference type="EMBL" id="FNZR01000003">
    <property type="protein sequence ID" value="SEL14263.1"/>
    <property type="molecule type" value="Genomic_DNA"/>
</dbReference>
<accession>A0A1H7MST0</accession>